<accession>A0A6F8PJZ3</accession>
<dbReference type="RefSeq" id="WP_173289634.1">
    <property type="nucleotide sequence ID" value="NZ_AP021888.1"/>
</dbReference>
<dbReference type="InterPro" id="IPR035093">
    <property type="entry name" value="RelE/ParE_toxin_dom_sf"/>
</dbReference>
<evidence type="ECO:0000313" key="3">
    <source>
        <dbReference type="Proteomes" id="UP000501466"/>
    </source>
</evidence>
<evidence type="ECO:0000256" key="1">
    <source>
        <dbReference type="ARBA" id="ARBA00022649"/>
    </source>
</evidence>
<keyword evidence="3" id="KW-1185">Reference proteome</keyword>
<protein>
    <submittedName>
        <fullName evidence="2">Toxin ParE4</fullName>
    </submittedName>
</protein>
<dbReference type="InterPro" id="IPR007712">
    <property type="entry name" value="RelE/ParE_toxin"/>
</dbReference>
<sequence>MSYKLTHEAAQDIESLLFHGMLNFGIELAINYHQRLFQMFELIAQFPEISRERIELSPPCRIHPFSSHIIIYTVDKHGDIVIVRVRHQHEDWIQDYS</sequence>
<dbReference type="KEGG" id="tzo:THMIRHAT_00660"/>
<evidence type="ECO:0000313" key="2">
    <source>
        <dbReference type="EMBL" id="BBP42320.1"/>
    </source>
</evidence>
<dbReference type="Proteomes" id="UP000501466">
    <property type="component" value="Chromosome"/>
</dbReference>
<proteinExistence type="predicted"/>
<reference evidence="3" key="1">
    <citation type="submission" date="2019-11" db="EMBL/GenBank/DDBJ databases">
        <title>Isolation and characterization of two novel species in the genus Thiomicrorhabdus.</title>
        <authorList>
            <person name="Mochizuki J."/>
            <person name="Kojima H."/>
            <person name="Fukui M."/>
        </authorList>
    </citation>
    <scope>NUCLEOTIDE SEQUENCE [LARGE SCALE GENOMIC DNA]</scope>
    <source>
        <strain evidence="3">AkT22</strain>
    </source>
</reference>
<organism evidence="2 3">
    <name type="scientific">Thiosulfativibrio zosterae</name>
    <dbReference type="NCBI Taxonomy" id="2675053"/>
    <lineage>
        <taxon>Bacteria</taxon>
        <taxon>Pseudomonadati</taxon>
        <taxon>Pseudomonadota</taxon>
        <taxon>Gammaproteobacteria</taxon>
        <taxon>Thiotrichales</taxon>
        <taxon>Piscirickettsiaceae</taxon>
        <taxon>Thiosulfativibrio</taxon>
    </lineage>
</organism>
<name>A0A6F8PJZ3_9GAMM</name>
<gene>
    <name evidence="2" type="primary">parE4</name>
    <name evidence="2" type="ORF">THMIRHAT_00660</name>
</gene>
<dbReference type="EMBL" id="AP021888">
    <property type="protein sequence ID" value="BBP42320.1"/>
    <property type="molecule type" value="Genomic_DNA"/>
</dbReference>
<dbReference type="Pfam" id="PF05016">
    <property type="entry name" value="ParE_toxin"/>
    <property type="match status" value="1"/>
</dbReference>
<keyword evidence="1" id="KW-1277">Toxin-antitoxin system</keyword>
<dbReference type="Gene3D" id="3.30.2310.20">
    <property type="entry name" value="RelE-like"/>
    <property type="match status" value="1"/>
</dbReference>
<dbReference type="AlphaFoldDB" id="A0A6F8PJZ3"/>